<dbReference type="GO" id="GO:0004518">
    <property type="term" value="F:nuclease activity"/>
    <property type="evidence" value="ECO:0007669"/>
    <property type="project" value="UniProtKB-KW"/>
</dbReference>
<keyword evidence="2" id="KW-0540">Nuclease</keyword>
<reference evidence="4 5" key="1">
    <citation type="journal article" date="2014" name="Nat. Commun.">
        <title>Molecular traces of alternative social organization in a termite genome.</title>
        <authorList>
            <person name="Terrapon N."/>
            <person name="Li C."/>
            <person name="Robertson H.M."/>
            <person name="Ji L."/>
            <person name="Meng X."/>
            <person name="Booth W."/>
            <person name="Chen Z."/>
            <person name="Childers C.P."/>
            <person name="Glastad K.M."/>
            <person name="Gokhale K."/>
            <person name="Gowin J."/>
            <person name="Gronenberg W."/>
            <person name="Hermansen R.A."/>
            <person name="Hu H."/>
            <person name="Hunt B.G."/>
            <person name="Huylmans A.K."/>
            <person name="Khalil S.M."/>
            <person name="Mitchell R.D."/>
            <person name="Munoz-Torres M.C."/>
            <person name="Mustard J.A."/>
            <person name="Pan H."/>
            <person name="Reese J.T."/>
            <person name="Scharf M.E."/>
            <person name="Sun F."/>
            <person name="Vogel H."/>
            <person name="Xiao J."/>
            <person name="Yang W."/>
            <person name="Yang Z."/>
            <person name="Yang Z."/>
            <person name="Zhou J."/>
            <person name="Zhu J."/>
            <person name="Brent C.S."/>
            <person name="Elsik C.G."/>
            <person name="Goodisman M.A."/>
            <person name="Liberles D.A."/>
            <person name="Roe R.M."/>
            <person name="Vargo E.L."/>
            <person name="Vilcinskas A."/>
            <person name="Wang J."/>
            <person name="Bornberg-Bauer E."/>
            <person name="Korb J."/>
            <person name="Zhang G."/>
            <person name="Liebig J."/>
        </authorList>
    </citation>
    <scope>NUCLEOTIDE SEQUENCE [LARGE SCALE GENOMIC DNA]</scope>
    <source>
        <tissue evidence="4">Whole organism</tissue>
    </source>
</reference>
<evidence type="ECO:0000313" key="5">
    <source>
        <dbReference type="Proteomes" id="UP000027135"/>
    </source>
</evidence>
<dbReference type="PANTHER" id="PTHR12395:SF9">
    <property type="entry name" value="DECAPPING AND EXORIBONUCLEASE PROTEIN"/>
    <property type="match status" value="1"/>
</dbReference>
<dbReference type="Proteomes" id="UP000027135">
    <property type="component" value="Unassembled WGS sequence"/>
</dbReference>
<sequence length="354" mass="41668">MDRHTLKVEERPVIRKFPSYNKPLVIGCFSLDSERNYCGDLRQLKYIQFPASSDVKFDLDLGRKHVLKKDTSRDEKLDELLRWMLQNPNDGNRVPADFVCYRGLLTMLMCTPYEKDEDWIICATKWKGTIFLCASETRRKRLKREQMTDKQKQFMSWGFKFEQYMSSDKPGRKPDVSKPVNEREEFCVVFRTKLNNHYLLFGAEVDGVKSKTQINNCSELAGAEFVELKTSRHIETVRQHHNFKRFKLIKWWGQSFLVGIRQIVCGFRDDRGTVHMLDTLEVSRLPKMVENTWDPSICMNFCDEVLSFVRHLVVEEEGPDTVWKFEWRPHEDVTAVKIPGPSEFSFLPAWFTAP</sequence>
<organism evidence="4 5">
    <name type="scientific">Zootermopsis nevadensis</name>
    <name type="common">Dampwood termite</name>
    <dbReference type="NCBI Taxonomy" id="136037"/>
    <lineage>
        <taxon>Eukaryota</taxon>
        <taxon>Metazoa</taxon>
        <taxon>Ecdysozoa</taxon>
        <taxon>Arthropoda</taxon>
        <taxon>Hexapoda</taxon>
        <taxon>Insecta</taxon>
        <taxon>Pterygota</taxon>
        <taxon>Neoptera</taxon>
        <taxon>Polyneoptera</taxon>
        <taxon>Dictyoptera</taxon>
        <taxon>Blattodea</taxon>
        <taxon>Blattoidea</taxon>
        <taxon>Termitoidae</taxon>
        <taxon>Termopsidae</taxon>
        <taxon>Zootermopsis</taxon>
    </lineage>
</organism>
<feature type="domain" description="RAI1-like" evidence="3">
    <location>
        <begin position="22"/>
        <end position="351"/>
    </location>
</feature>
<dbReference type="InParanoid" id="A0A067QWW2"/>
<dbReference type="PANTHER" id="PTHR12395">
    <property type="entry name" value="DOM-3 RELATED"/>
    <property type="match status" value="1"/>
</dbReference>
<comment type="similarity">
    <text evidence="1 2">Belongs to the DXO/Dom3Z family.</text>
</comment>
<dbReference type="GO" id="GO:0046872">
    <property type="term" value="F:metal ion binding"/>
    <property type="evidence" value="ECO:0007669"/>
    <property type="project" value="UniProtKB-KW"/>
</dbReference>
<proteinExistence type="inferred from homology"/>
<dbReference type="AlphaFoldDB" id="A0A067QWW2"/>
<dbReference type="GO" id="GO:0003723">
    <property type="term" value="F:RNA binding"/>
    <property type="evidence" value="ECO:0007669"/>
    <property type="project" value="UniProtKB-KW"/>
</dbReference>
<dbReference type="GO" id="GO:0034353">
    <property type="term" value="F:mRNA 5'-diphosphatase activity"/>
    <property type="evidence" value="ECO:0007669"/>
    <property type="project" value="TreeGrafter"/>
</dbReference>
<dbReference type="FunCoup" id="A0A067QWW2">
    <property type="interactions" value="841"/>
</dbReference>
<dbReference type="STRING" id="136037.A0A067QWW2"/>
<dbReference type="GO" id="GO:0000166">
    <property type="term" value="F:nucleotide binding"/>
    <property type="evidence" value="ECO:0007669"/>
    <property type="project" value="UniProtKB-KW"/>
</dbReference>
<comment type="cofactor">
    <cofactor evidence="2">
        <name>a divalent metal cation</name>
        <dbReference type="ChEBI" id="CHEBI:60240"/>
    </cofactor>
</comment>
<keyword evidence="2" id="KW-0547">Nucleotide-binding</keyword>
<evidence type="ECO:0000313" key="4">
    <source>
        <dbReference type="EMBL" id="KDR13807.1"/>
    </source>
</evidence>
<dbReference type="GO" id="GO:0000956">
    <property type="term" value="P:nuclear-transcribed mRNA catabolic process"/>
    <property type="evidence" value="ECO:0007669"/>
    <property type="project" value="TreeGrafter"/>
</dbReference>
<keyword evidence="2" id="KW-0479">Metal-binding</keyword>
<evidence type="ECO:0000259" key="3">
    <source>
        <dbReference type="Pfam" id="PF08652"/>
    </source>
</evidence>
<dbReference type="InterPro" id="IPR039039">
    <property type="entry name" value="RAI1-like_fam"/>
</dbReference>
<keyword evidence="5" id="KW-1185">Reference proteome</keyword>
<evidence type="ECO:0000256" key="2">
    <source>
        <dbReference type="RuleBase" id="RU367113"/>
    </source>
</evidence>
<comment type="function">
    <text evidence="2">Decapping enzyme for NAD-capped RNAs: specifically hydrolyzes the nicotinamide adenine dinucleotide (NAD) cap from a subset of RNAs by removing the entire NAD moiety from the 5'-end of an NAD-capped RNA.</text>
</comment>
<accession>A0A067QWW2</accession>
<protein>
    <recommendedName>
        <fullName evidence="2">Decapping nuclease</fullName>
        <ecNumber evidence="2">3.6.1.-</ecNumber>
    </recommendedName>
</protein>
<evidence type="ECO:0000256" key="1">
    <source>
        <dbReference type="ARBA" id="ARBA00006562"/>
    </source>
</evidence>
<keyword evidence="2" id="KW-0539">Nucleus</keyword>
<dbReference type="eggNOG" id="KOG1982">
    <property type="taxonomic scope" value="Eukaryota"/>
</dbReference>
<dbReference type="EMBL" id="KK852921">
    <property type="protein sequence ID" value="KDR13807.1"/>
    <property type="molecule type" value="Genomic_DNA"/>
</dbReference>
<dbReference type="OMA" id="VVTWRGH"/>
<keyword evidence="2" id="KW-0694">RNA-binding</keyword>
<name>A0A067QWW2_ZOONE</name>
<dbReference type="Pfam" id="PF08652">
    <property type="entry name" value="RAI1"/>
    <property type="match status" value="1"/>
</dbReference>
<dbReference type="GO" id="GO:0110155">
    <property type="term" value="P:NAD-cap decapping"/>
    <property type="evidence" value="ECO:0007669"/>
    <property type="project" value="TreeGrafter"/>
</dbReference>
<dbReference type="InterPro" id="IPR013961">
    <property type="entry name" value="RAI1"/>
</dbReference>
<gene>
    <name evidence="4" type="ORF">L798_12106</name>
</gene>
<dbReference type="GO" id="GO:0005829">
    <property type="term" value="C:cytosol"/>
    <property type="evidence" value="ECO:0007669"/>
    <property type="project" value="TreeGrafter"/>
</dbReference>
<dbReference type="EC" id="3.6.1.-" evidence="2"/>
<keyword evidence="2" id="KW-0378">Hydrolase</keyword>
<comment type="subcellular location">
    <subcellularLocation>
        <location evidence="2">Nucleus</location>
    </subcellularLocation>
</comment>
<dbReference type="OrthoDB" id="5853397at2759"/>
<dbReference type="GO" id="GO:0005634">
    <property type="term" value="C:nucleus"/>
    <property type="evidence" value="ECO:0007669"/>
    <property type="project" value="UniProtKB-SubCell"/>
</dbReference>